<evidence type="ECO:0000256" key="1">
    <source>
        <dbReference type="SAM" id="MobiDB-lite"/>
    </source>
</evidence>
<evidence type="ECO:0000313" key="3">
    <source>
        <dbReference type="Proteomes" id="UP000285744"/>
    </source>
</evidence>
<dbReference type="EMBL" id="RAQQ01000017">
    <property type="protein sequence ID" value="RKF25236.1"/>
    <property type="molecule type" value="Genomic_DNA"/>
</dbReference>
<comment type="caution">
    <text evidence="2">The sequence shown here is derived from an EMBL/GenBank/DDBJ whole genome shotgun (WGS) entry which is preliminary data.</text>
</comment>
<accession>A0A420EWU4</accession>
<proteinExistence type="predicted"/>
<evidence type="ECO:0000313" key="2">
    <source>
        <dbReference type="EMBL" id="RKF25236.1"/>
    </source>
</evidence>
<feature type="compositionally biased region" description="Pro residues" evidence="1">
    <location>
        <begin position="10"/>
        <end position="20"/>
    </location>
</feature>
<reference evidence="2 3" key="1">
    <citation type="journal article" date="2018" name="Int. J. Syst. Evol. Microbiol.">
        <title>Micromonospora globbae sp. nov., an endophytic actinomycete isolated from roots of Globba winitii C. H. Wright.</title>
        <authorList>
            <person name="Kuncharoen N."/>
            <person name="Pittayakhajonwut P."/>
            <person name="Tanasupawat S."/>
        </authorList>
    </citation>
    <scope>NUCLEOTIDE SEQUENCE [LARGE SCALE GENOMIC DNA]</scope>
    <source>
        <strain evidence="2 3">WPS1-2</strain>
    </source>
</reference>
<gene>
    <name evidence="2" type="ORF">D7I43_22545</name>
</gene>
<dbReference type="Proteomes" id="UP000285744">
    <property type="component" value="Unassembled WGS sequence"/>
</dbReference>
<protein>
    <submittedName>
        <fullName evidence="2">Uncharacterized protein</fullName>
    </submittedName>
</protein>
<feature type="region of interest" description="Disordered" evidence="1">
    <location>
        <begin position="1"/>
        <end position="27"/>
    </location>
</feature>
<organism evidence="2 3">
    <name type="scientific">Micromonospora globbae</name>
    <dbReference type="NCBI Taxonomy" id="1894969"/>
    <lineage>
        <taxon>Bacteria</taxon>
        <taxon>Bacillati</taxon>
        <taxon>Actinomycetota</taxon>
        <taxon>Actinomycetes</taxon>
        <taxon>Micromonosporales</taxon>
        <taxon>Micromonosporaceae</taxon>
        <taxon>Micromonospora</taxon>
    </lineage>
</organism>
<sequence>MKETRVSDPTPTPIPTPAGAPTPEALDREAGHITTALDTGAQALGEYVGETSEADTAADFAGDAAAALDDAYDAVRSAVAKAREIAADINIYPTGRHAQINELMQRTAAKVAEAVKTATEAAEVAETVAVASATPEVDRRDALTARHDLDLVLGNVNDGTVSARLEALMATDSPAAHLAASDYLRLYLIAKGASPERIEALTLKARHEALKAAAASTDRSRQAAARAAMATTNARKAAAALQSALGMTRRHVDRVRKTIPAN</sequence>
<dbReference type="AlphaFoldDB" id="A0A420EWU4"/>
<name>A0A420EWU4_9ACTN</name>